<proteinExistence type="predicted"/>
<evidence type="ECO:0008006" key="3">
    <source>
        <dbReference type="Google" id="ProtNLM"/>
    </source>
</evidence>
<reference evidence="1 2" key="1">
    <citation type="submission" date="2017-09" db="EMBL/GenBank/DDBJ databases">
        <authorList>
            <person name="Ehlers B."/>
            <person name="Leendertz F.H."/>
        </authorList>
    </citation>
    <scope>NUCLEOTIDE SEQUENCE [LARGE SCALE GENOMIC DNA]</scope>
    <source>
        <strain evidence="1 2">CGMCC 1.10978</strain>
    </source>
</reference>
<organism evidence="1 2">
    <name type="scientific">Pseudoxanthomonas wuyuanensis</name>
    <dbReference type="NCBI Taxonomy" id="1073196"/>
    <lineage>
        <taxon>Bacteria</taxon>
        <taxon>Pseudomonadati</taxon>
        <taxon>Pseudomonadota</taxon>
        <taxon>Gammaproteobacteria</taxon>
        <taxon>Lysobacterales</taxon>
        <taxon>Lysobacteraceae</taxon>
        <taxon>Pseudoxanthomonas</taxon>
    </lineage>
</organism>
<dbReference type="AlphaFoldDB" id="A0A286D001"/>
<dbReference type="EMBL" id="OCND01000001">
    <property type="protein sequence ID" value="SOD51954.1"/>
    <property type="molecule type" value="Genomic_DNA"/>
</dbReference>
<sequence>MRLDPLQALFEDLAGIRGALQNEQLEQAHALLVRHDRTVRDFMHSAEGRQAGYDALAHLLREQLEVQAIMTRARDDAARQMQAARQADRAARAYLAQAGG</sequence>
<dbReference type="RefSeq" id="WP_097120676.1">
    <property type="nucleotide sequence ID" value="NZ_OCND01000001.1"/>
</dbReference>
<evidence type="ECO:0000313" key="1">
    <source>
        <dbReference type="EMBL" id="SOD51954.1"/>
    </source>
</evidence>
<dbReference type="Proteomes" id="UP000219374">
    <property type="component" value="Unassembled WGS sequence"/>
</dbReference>
<dbReference type="OrthoDB" id="5985906at2"/>
<gene>
    <name evidence="1" type="ORF">SAMN06296416_101958</name>
</gene>
<evidence type="ECO:0000313" key="2">
    <source>
        <dbReference type="Proteomes" id="UP000219374"/>
    </source>
</evidence>
<accession>A0A286D001</accession>
<keyword evidence="2" id="KW-1185">Reference proteome</keyword>
<name>A0A286D001_9GAMM</name>
<protein>
    <recommendedName>
        <fullName evidence="3">Protein FliT</fullName>
    </recommendedName>
</protein>